<dbReference type="PANTHER" id="PTHR33204">
    <property type="entry name" value="TRANSCRIPTIONAL REGULATOR, MARR FAMILY"/>
    <property type="match status" value="1"/>
</dbReference>
<sequence length="115" mass="12813">MSIPIPGEQVRGSKTGKPIMALLDLLGRTWALGVIWQLSKGSATFRDLQQRCEQISPSLLNTRLKELKALSLVESTSLGYQLTPTGVELFAIITPLGQWSEYWAQQINQEKVDDI</sequence>
<proteinExistence type="predicted"/>
<keyword evidence="3" id="KW-0804">Transcription</keyword>
<comment type="caution">
    <text evidence="5">The sequence shown here is derived from an EMBL/GenBank/DDBJ whole genome shotgun (WGS) entry which is preliminary data.</text>
</comment>
<keyword evidence="6" id="KW-1185">Reference proteome</keyword>
<dbReference type="PROSITE" id="PS51118">
    <property type="entry name" value="HTH_HXLR"/>
    <property type="match status" value="1"/>
</dbReference>
<name>A0ABN1L773_9GAMM</name>
<dbReference type="SUPFAM" id="SSF46785">
    <property type="entry name" value="Winged helix' DNA-binding domain"/>
    <property type="match status" value="1"/>
</dbReference>
<reference evidence="5 6" key="1">
    <citation type="journal article" date="2019" name="Int. J. Syst. Evol. Microbiol.">
        <title>The Global Catalogue of Microorganisms (GCM) 10K type strain sequencing project: providing services to taxonomists for standard genome sequencing and annotation.</title>
        <authorList>
            <consortium name="The Broad Institute Genomics Platform"/>
            <consortium name="The Broad Institute Genome Sequencing Center for Infectious Disease"/>
            <person name="Wu L."/>
            <person name="Ma J."/>
        </authorList>
    </citation>
    <scope>NUCLEOTIDE SEQUENCE [LARGE SCALE GENOMIC DNA]</scope>
    <source>
        <strain evidence="5 6">JCM 15608</strain>
    </source>
</reference>
<gene>
    <name evidence="5" type="ORF">GCM10009111_16500</name>
</gene>
<dbReference type="InterPro" id="IPR036388">
    <property type="entry name" value="WH-like_DNA-bd_sf"/>
</dbReference>
<dbReference type="EMBL" id="BAAAFA010000005">
    <property type="protein sequence ID" value="GAA0816563.1"/>
    <property type="molecule type" value="Genomic_DNA"/>
</dbReference>
<dbReference type="Pfam" id="PF01638">
    <property type="entry name" value="HxlR"/>
    <property type="match status" value="1"/>
</dbReference>
<keyword evidence="2" id="KW-0238">DNA-binding</keyword>
<evidence type="ECO:0000256" key="3">
    <source>
        <dbReference type="ARBA" id="ARBA00023163"/>
    </source>
</evidence>
<feature type="domain" description="HTH hxlR-type" evidence="4">
    <location>
        <begin position="17"/>
        <end position="108"/>
    </location>
</feature>
<evidence type="ECO:0000256" key="2">
    <source>
        <dbReference type="ARBA" id="ARBA00023125"/>
    </source>
</evidence>
<dbReference type="Proteomes" id="UP001500021">
    <property type="component" value="Unassembled WGS sequence"/>
</dbReference>
<organism evidence="5 6">
    <name type="scientific">Colwellia asteriadis</name>
    <dbReference type="NCBI Taxonomy" id="517723"/>
    <lineage>
        <taxon>Bacteria</taxon>
        <taxon>Pseudomonadati</taxon>
        <taxon>Pseudomonadota</taxon>
        <taxon>Gammaproteobacteria</taxon>
        <taxon>Alteromonadales</taxon>
        <taxon>Colwelliaceae</taxon>
        <taxon>Colwellia</taxon>
    </lineage>
</organism>
<evidence type="ECO:0000313" key="5">
    <source>
        <dbReference type="EMBL" id="GAA0816563.1"/>
    </source>
</evidence>
<evidence type="ECO:0000256" key="1">
    <source>
        <dbReference type="ARBA" id="ARBA00023015"/>
    </source>
</evidence>
<dbReference type="Gene3D" id="1.10.10.10">
    <property type="entry name" value="Winged helix-like DNA-binding domain superfamily/Winged helix DNA-binding domain"/>
    <property type="match status" value="1"/>
</dbReference>
<dbReference type="PANTHER" id="PTHR33204:SF37">
    <property type="entry name" value="HTH-TYPE TRANSCRIPTIONAL REGULATOR YODB"/>
    <property type="match status" value="1"/>
</dbReference>
<protein>
    <submittedName>
        <fullName evidence="5">Winged helix-turn-helix transcriptional regulator</fullName>
    </submittedName>
</protein>
<keyword evidence="1" id="KW-0805">Transcription regulation</keyword>
<evidence type="ECO:0000259" key="4">
    <source>
        <dbReference type="PROSITE" id="PS51118"/>
    </source>
</evidence>
<evidence type="ECO:0000313" key="6">
    <source>
        <dbReference type="Proteomes" id="UP001500021"/>
    </source>
</evidence>
<dbReference type="InterPro" id="IPR002577">
    <property type="entry name" value="HTH_HxlR"/>
</dbReference>
<accession>A0ABN1L773</accession>
<dbReference type="RefSeq" id="WP_343816917.1">
    <property type="nucleotide sequence ID" value="NZ_BAAAFA010000005.1"/>
</dbReference>
<dbReference type="InterPro" id="IPR036390">
    <property type="entry name" value="WH_DNA-bd_sf"/>
</dbReference>